<name>A0A5C3L7P4_COPMA</name>
<sequence>MSFNNAPLIMSLDIASQGSLAPSGPVRRRRLVSDPCLADRLPNSRFIGREAENHAPQALRKQLAATSSAQSRDDEVPQEQEPGIGENPASQQQDIEEPTTPTSPRTSSVLKSFVKSFIAINPRKPVSMTDLQPYQIMKAVDERDVTFLMEVRDKAFPLLLQTSGGETPLVHAIRVGHRDVAIVLLGAFSRWINRLEDQDISKAQVQSQLKTLRVGLKLAINEGLAHSQPDLIASFMQTLVMSEGDAWIWAQVSLIARALSGNADEKPVQTAGAAVRKFTTKELGKASIIATVEDYIANATADLLMMGAWSIVLQSVPAADGLPTYYFARDDRVYKAFVERLDKFHAEVVRRCPRRLRWQLQVLKDELQGRSTTFRKKIEMISLRLDNEDPGVV</sequence>
<evidence type="ECO:0000313" key="3">
    <source>
        <dbReference type="Proteomes" id="UP000307440"/>
    </source>
</evidence>
<proteinExistence type="predicted"/>
<dbReference type="AlphaFoldDB" id="A0A5C3L7P4"/>
<accession>A0A5C3L7P4</accession>
<dbReference type="OrthoDB" id="3005035at2759"/>
<dbReference type="Proteomes" id="UP000307440">
    <property type="component" value="Unassembled WGS sequence"/>
</dbReference>
<feature type="region of interest" description="Disordered" evidence="1">
    <location>
        <begin position="47"/>
        <end position="107"/>
    </location>
</feature>
<evidence type="ECO:0000256" key="1">
    <source>
        <dbReference type="SAM" id="MobiDB-lite"/>
    </source>
</evidence>
<feature type="compositionally biased region" description="Low complexity" evidence="1">
    <location>
        <begin position="98"/>
        <end position="107"/>
    </location>
</feature>
<gene>
    <name evidence="2" type="ORF">FA15DRAFT_664883</name>
</gene>
<evidence type="ECO:0000313" key="2">
    <source>
        <dbReference type="EMBL" id="TFK28817.1"/>
    </source>
</evidence>
<organism evidence="2 3">
    <name type="scientific">Coprinopsis marcescibilis</name>
    <name type="common">Agaric fungus</name>
    <name type="synonym">Psathyrella marcescibilis</name>
    <dbReference type="NCBI Taxonomy" id="230819"/>
    <lineage>
        <taxon>Eukaryota</taxon>
        <taxon>Fungi</taxon>
        <taxon>Dikarya</taxon>
        <taxon>Basidiomycota</taxon>
        <taxon>Agaricomycotina</taxon>
        <taxon>Agaricomycetes</taxon>
        <taxon>Agaricomycetidae</taxon>
        <taxon>Agaricales</taxon>
        <taxon>Agaricineae</taxon>
        <taxon>Psathyrellaceae</taxon>
        <taxon>Coprinopsis</taxon>
    </lineage>
</organism>
<keyword evidence="3" id="KW-1185">Reference proteome</keyword>
<reference evidence="2 3" key="1">
    <citation type="journal article" date="2019" name="Nat. Ecol. Evol.">
        <title>Megaphylogeny resolves global patterns of mushroom evolution.</title>
        <authorList>
            <person name="Varga T."/>
            <person name="Krizsan K."/>
            <person name="Foldi C."/>
            <person name="Dima B."/>
            <person name="Sanchez-Garcia M."/>
            <person name="Sanchez-Ramirez S."/>
            <person name="Szollosi G.J."/>
            <person name="Szarkandi J.G."/>
            <person name="Papp V."/>
            <person name="Albert L."/>
            <person name="Andreopoulos W."/>
            <person name="Angelini C."/>
            <person name="Antonin V."/>
            <person name="Barry K.W."/>
            <person name="Bougher N.L."/>
            <person name="Buchanan P."/>
            <person name="Buyck B."/>
            <person name="Bense V."/>
            <person name="Catcheside P."/>
            <person name="Chovatia M."/>
            <person name="Cooper J."/>
            <person name="Damon W."/>
            <person name="Desjardin D."/>
            <person name="Finy P."/>
            <person name="Geml J."/>
            <person name="Haridas S."/>
            <person name="Hughes K."/>
            <person name="Justo A."/>
            <person name="Karasinski D."/>
            <person name="Kautmanova I."/>
            <person name="Kiss B."/>
            <person name="Kocsube S."/>
            <person name="Kotiranta H."/>
            <person name="LaButti K.M."/>
            <person name="Lechner B.E."/>
            <person name="Liimatainen K."/>
            <person name="Lipzen A."/>
            <person name="Lukacs Z."/>
            <person name="Mihaltcheva S."/>
            <person name="Morgado L.N."/>
            <person name="Niskanen T."/>
            <person name="Noordeloos M.E."/>
            <person name="Ohm R.A."/>
            <person name="Ortiz-Santana B."/>
            <person name="Ovrebo C."/>
            <person name="Racz N."/>
            <person name="Riley R."/>
            <person name="Savchenko A."/>
            <person name="Shiryaev A."/>
            <person name="Soop K."/>
            <person name="Spirin V."/>
            <person name="Szebenyi C."/>
            <person name="Tomsovsky M."/>
            <person name="Tulloss R.E."/>
            <person name="Uehling J."/>
            <person name="Grigoriev I.V."/>
            <person name="Vagvolgyi C."/>
            <person name="Papp T."/>
            <person name="Martin F.M."/>
            <person name="Miettinen O."/>
            <person name="Hibbett D.S."/>
            <person name="Nagy L.G."/>
        </authorList>
    </citation>
    <scope>NUCLEOTIDE SEQUENCE [LARGE SCALE GENOMIC DNA]</scope>
    <source>
        <strain evidence="2 3">CBS 121175</strain>
    </source>
</reference>
<dbReference type="EMBL" id="ML210153">
    <property type="protein sequence ID" value="TFK28817.1"/>
    <property type="molecule type" value="Genomic_DNA"/>
</dbReference>
<protein>
    <submittedName>
        <fullName evidence="2">Uncharacterized protein</fullName>
    </submittedName>
</protein>